<keyword evidence="1" id="KW-0812">Transmembrane</keyword>
<feature type="transmembrane region" description="Helical" evidence="1">
    <location>
        <begin position="449"/>
        <end position="469"/>
    </location>
</feature>
<reference evidence="2 4" key="2">
    <citation type="submission" date="2007-08" db="EMBL/GenBank/DDBJ databases">
        <authorList>
            <person name="Fulton L."/>
            <person name="Clifton S."/>
            <person name="Fulton B."/>
            <person name="Xu J."/>
            <person name="Minx P."/>
            <person name="Pepin K.H."/>
            <person name="Johnson M."/>
            <person name="Thiruvilangam P."/>
            <person name="Bhonagiri V."/>
            <person name="Nash W.E."/>
            <person name="Wang C."/>
            <person name="Mardis E.R."/>
            <person name="Wilson R.K."/>
        </authorList>
    </citation>
    <scope>NUCLEOTIDE SEQUENCE [LARGE SCALE GENOMIC DNA]</scope>
    <source>
        <strain evidence="2 4">DSM 753</strain>
    </source>
</reference>
<feature type="transmembrane region" description="Helical" evidence="1">
    <location>
        <begin position="350"/>
        <end position="367"/>
    </location>
</feature>
<comment type="caution">
    <text evidence="2">The sequence shown here is derived from an EMBL/GenBank/DDBJ whole genome shotgun (WGS) entry which is preliminary data.</text>
</comment>
<feature type="transmembrane region" description="Helical" evidence="1">
    <location>
        <begin position="146"/>
        <end position="165"/>
    </location>
</feature>
<dbReference type="PANTHER" id="PTHR31610:SF0">
    <property type="entry name" value="SLC26A_SULP TRANSPORTER DOMAIN-CONTAINING PROTEIN"/>
    <property type="match status" value="1"/>
</dbReference>
<keyword evidence="1" id="KW-1133">Transmembrane helix</keyword>
<evidence type="ECO:0000313" key="3">
    <source>
        <dbReference type="EMBL" id="PEQ25871.1"/>
    </source>
</evidence>
<proteinExistence type="predicted"/>
<feature type="transmembrane region" description="Helical" evidence="1">
    <location>
        <begin position="171"/>
        <end position="187"/>
    </location>
</feature>
<reference evidence="3 5" key="3">
    <citation type="submission" date="2017-07" db="EMBL/GenBank/DDBJ databases">
        <title>Prevalence of linear plasmids in Cutibacterium (Propionibacterium) acnes isolates obtained from prostatic tissue.</title>
        <authorList>
            <person name="Davidsson S."/>
            <person name="Carlsson J."/>
            <person name="Molling P."/>
            <person name="Andren O."/>
            <person name="Andersson S.-O."/>
            <person name="Brzuszkiewicz E."/>
            <person name="Poehlein A."/>
            <person name="Al-Zeer M."/>
            <person name="Brinkmann V."/>
            <person name="Scavenius C."/>
            <person name="Nazipi S."/>
            <person name="Soderquist B."/>
            <person name="Bruggemann H."/>
        </authorList>
    </citation>
    <scope>NUCLEOTIDE SEQUENCE [LARGE SCALE GENOMIC DNA]</scope>
    <source>
        <strain evidence="3 5">DSM 753</strain>
    </source>
</reference>
<accession>A7VWP9</accession>
<organism evidence="2 4">
    <name type="scientific">[Clostridium] leptum DSM 753</name>
    <dbReference type="NCBI Taxonomy" id="428125"/>
    <lineage>
        <taxon>Bacteria</taxon>
        <taxon>Bacillati</taxon>
        <taxon>Bacillota</taxon>
        <taxon>Clostridia</taxon>
        <taxon>Eubacteriales</taxon>
        <taxon>Oscillospiraceae</taxon>
        <taxon>Oscillospiraceae incertae sedis</taxon>
    </lineage>
</organism>
<sequence length="518" mass="55738">MKFRYHWWGKGDIDASFGVFFDGFSKILSATGIMLFVFGMPANIVLGKIVPGIGLAIFAGNLWYFYEARSLAKKENRQNVTAQPFGIGASQLTGWLYLIMGPVYWQTGDAELAFQIGLAAALIGGFVEVLGGFIGRWLVSVIPHSALMGNMASSAIVWLSFVGIAMVFDRPVYALLPLFIIIIDYLGKADKRFQKIPSGLVAIVLGAAIAWGTGYLTPDNFTSAFSNLSFYPPTFCGIDIAKGFSGIFPFLPIIIPLQINNFLSTLQGVESAKSAGDIYPEKRSMIMDGCSTILGSLFGNPFPTTVYFGHPGWKELGARAGFSLVNAFAYLLICMTGLTGVLMALIPTEAVMVLLIFVGLSVTANTFQELDKKYTNVVLLSLIPILFQYIQTLISSAVQAAGTTVADIGASKFAEFSVPITGIQYLGNGAFLSSLLLAALLAYIVDKKYFFAAAMGGVLAFCSFVGMIHAESVALFPPEGVIFGIIYLVVGAFLTLKGFLFRGTAQKRKPSTESPVIP</sequence>
<evidence type="ECO:0000313" key="5">
    <source>
        <dbReference type="Proteomes" id="UP000220611"/>
    </source>
</evidence>
<dbReference type="EMBL" id="ABCB02000020">
    <property type="protein sequence ID" value="EDO60196.1"/>
    <property type="molecule type" value="Genomic_DNA"/>
</dbReference>
<dbReference type="PANTHER" id="PTHR31610">
    <property type="entry name" value="SLR0360 PROTEIN"/>
    <property type="match status" value="1"/>
</dbReference>
<evidence type="ECO:0000313" key="2">
    <source>
        <dbReference type="EMBL" id="EDO60196.1"/>
    </source>
</evidence>
<protein>
    <submittedName>
        <fullName evidence="2">Inorganic anion transporter, SulP family</fullName>
    </submittedName>
    <submittedName>
        <fullName evidence="3">Uracil permease</fullName>
    </submittedName>
</protein>
<dbReference type="AlphaFoldDB" id="A7VWP9"/>
<keyword evidence="1" id="KW-0472">Membrane</keyword>
<dbReference type="OrthoDB" id="3320984at2"/>
<feature type="transmembrane region" description="Helical" evidence="1">
    <location>
        <begin position="422"/>
        <end position="442"/>
    </location>
</feature>
<dbReference type="Proteomes" id="UP000003490">
    <property type="component" value="Unassembled WGS sequence"/>
</dbReference>
<feature type="transmembrane region" description="Helical" evidence="1">
    <location>
        <begin position="199"/>
        <end position="218"/>
    </location>
</feature>
<dbReference type="Proteomes" id="UP000220611">
    <property type="component" value="Unassembled WGS sequence"/>
</dbReference>
<feature type="transmembrane region" description="Helical" evidence="1">
    <location>
        <begin position="20"/>
        <end position="38"/>
    </location>
</feature>
<feature type="transmembrane region" description="Helical" evidence="1">
    <location>
        <begin position="324"/>
        <end position="344"/>
    </location>
</feature>
<feature type="transmembrane region" description="Helical" evidence="1">
    <location>
        <begin position="112"/>
        <end position="134"/>
    </location>
</feature>
<feature type="transmembrane region" description="Helical" evidence="1">
    <location>
        <begin position="85"/>
        <end position="106"/>
    </location>
</feature>
<name>A7VWP9_9FIRM</name>
<evidence type="ECO:0000313" key="4">
    <source>
        <dbReference type="Proteomes" id="UP000003490"/>
    </source>
</evidence>
<feature type="transmembrane region" description="Helical" evidence="1">
    <location>
        <begin position="379"/>
        <end position="402"/>
    </location>
</feature>
<dbReference type="HOGENOM" id="CLU_020957_1_0_9"/>
<dbReference type="eggNOG" id="COG0659">
    <property type="taxonomic scope" value="Bacteria"/>
</dbReference>
<feature type="transmembrane region" description="Helical" evidence="1">
    <location>
        <begin position="481"/>
        <end position="500"/>
    </location>
</feature>
<reference evidence="2 4" key="1">
    <citation type="submission" date="2007-08" db="EMBL/GenBank/DDBJ databases">
        <title>Draft genome sequence of Clostridium leptum (DSM 753).</title>
        <authorList>
            <person name="Sudarsanam P."/>
            <person name="Ley R."/>
            <person name="Guruge J."/>
            <person name="Turnbaugh P.J."/>
            <person name="Mahowald M."/>
            <person name="Liep D."/>
            <person name="Gordon J."/>
        </authorList>
    </citation>
    <scope>NUCLEOTIDE SEQUENCE [LARGE SCALE GENOMIC DNA]</scope>
    <source>
        <strain evidence="2 4">DSM 753</strain>
    </source>
</reference>
<feature type="transmembrane region" description="Helical" evidence="1">
    <location>
        <begin position="230"/>
        <end position="255"/>
    </location>
</feature>
<feature type="transmembrane region" description="Helical" evidence="1">
    <location>
        <begin position="44"/>
        <end position="64"/>
    </location>
</feature>
<keyword evidence="5" id="KW-1185">Reference proteome</keyword>
<evidence type="ECO:0000256" key="1">
    <source>
        <dbReference type="SAM" id="Phobius"/>
    </source>
</evidence>
<gene>
    <name evidence="3" type="ORF">CH238_02445</name>
    <name evidence="2" type="ORF">CLOLEP_03019</name>
</gene>
<dbReference type="EMBL" id="NOXF01000001">
    <property type="protein sequence ID" value="PEQ25871.1"/>
    <property type="molecule type" value="Genomic_DNA"/>
</dbReference>